<dbReference type="OrthoDB" id="231157at2"/>
<keyword evidence="3" id="KW-1185">Reference proteome</keyword>
<feature type="transmembrane region" description="Helical" evidence="1">
    <location>
        <begin position="21"/>
        <end position="42"/>
    </location>
</feature>
<evidence type="ECO:0000313" key="3">
    <source>
        <dbReference type="Proteomes" id="UP000187735"/>
    </source>
</evidence>
<sequence length="712" mass="76521">MKNKILNPKFANRAAFTLVEMLVSVSLVLLMMTMFASVFQMATNSVSVQRAISESDQKVRSVTTLIRSDFDAMTMRYPLAYYPNEDQDLGPKALANREGYLYISTNDTDCRFDDFIQFTAKVTLGSGGGTEDNFYGLAQSLKDRQAGDTTTTPVNLYANPNQPEVDDGSLAADFASSSPSAQIAYFIRNGNLYRRVVLIRSPRRVAGGDLEPQPTSGANNDLLAGVNSAGPPVYDGRFLLGSSGLNNDFHRWFDFSAIAGFSPAGNQSAQFIGVDALSNKLTTSGAANASLGNPFYRFGFNQFTGLSREHDNNVTRTFIGRPTHAETSSVNWNWPQIPSVVEGSTDSDATSLSILGGSTGATGNADGSRGQGVGGNPYDLLNTPLSMPAGVDLLNEFDDSPAGTIGDGGLRRMEDLLLANVHEFKIEIWDQRTNRFVVPGYGSLADSDPALPNPPVIGDYHIRRNLQASTALGQFTYGPLAPYDPSATVEADRQPHVFDTWHPAPAAPGFAGFPPGIFVDPDRDGVPDAVETSPPYIGYVVYPPRKSDAPPGPSSPFMPPPALSATQAGLTYQGYWTPGNSYNVGDVVFAVPAQYVANGVAGWDADGDGEFAWDADQVVPFGATPNQGFPDQAFQIAYRCIRAGDSGPVPPTFPSTPGKRVSETISPGPVPAVWESIDNRRPLQSMRLTIRFMNETSGEPRQLTLLLPLASR</sequence>
<evidence type="ECO:0000313" key="2">
    <source>
        <dbReference type="EMBL" id="APZ92824.1"/>
    </source>
</evidence>
<reference evidence="2 3" key="1">
    <citation type="journal article" date="2016" name="Front. Microbiol.">
        <title>Fuerstia marisgermanicae gen. nov., sp. nov., an Unusual Member of the Phylum Planctomycetes from the German Wadden Sea.</title>
        <authorList>
            <person name="Kohn T."/>
            <person name="Heuer A."/>
            <person name="Jogler M."/>
            <person name="Vollmers J."/>
            <person name="Boedeker C."/>
            <person name="Bunk B."/>
            <person name="Rast P."/>
            <person name="Borchert D."/>
            <person name="Glockner I."/>
            <person name="Freese H.M."/>
            <person name="Klenk H.P."/>
            <person name="Overmann J."/>
            <person name="Kaster A.K."/>
            <person name="Rohde M."/>
            <person name="Wiegand S."/>
            <person name="Jogler C."/>
        </authorList>
    </citation>
    <scope>NUCLEOTIDE SEQUENCE [LARGE SCALE GENOMIC DNA]</scope>
    <source>
        <strain evidence="2 3">NH11</strain>
    </source>
</reference>
<evidence type="ECO:0000256" key="1">
    <source>
        <dbReference type="SAM" id="Phobius"/>
    </source>
</evidence>
<dbReference type="RefSeq" id="WP_077024391.1">
    <property type="nucleotide sequence ID" value="NZ_CP017641.1"/>
</dbReference>
<keyword evidence="1" id="KW-0472">Membrane</keyword>
<proteinExistence type="predicted"/>
<protein>
    <submittedName>
        <fullName evidence="2">Verru_Chthon cassette protein C</fullName>
    </submittedName>
</protein>
<dbReference type="AlphaFoldDB" id="A0A1P8WFI5"/>
<gene>
    <name evidence="2" type="ORF">Fuma_02436</name>
</gene>
<keyword evidence="1" id="KW-1133">Transmembrane helix</keyword>
<dbReference type="STRING" id="1891926.Fuma_02436"/>
<dbReference type="KEGG" id="fmr:Fuma_02436"/>
<dbReference type="Proteomes" id="UP000187735">
    <property type="component" value="Chromosome"/>
</dbReference>
<organism evidence="2 3">
    <name type="scientific">Fuerstiella marisgermanici</name>
    <dbReference type="NCBI Taxonomy" id="1891926"/>
    <lineage>
        <taxon>Bacteria</taxon>
        <taxon>Pseudomonadati</taxon>
        <taxon>Planctomycetota</taxon>
        <taxon>Planctomycetia</taxon>
        <taxon>Planctomycetales</taxon>
        <taxon>Planctomycetaceae</taxon>
        <taxon>Fuerstiella</taxon>
    </lineage>
</organism>
<keyword evidence="1" id="KW-0812">Transmembrane</keyword>
<dbReference type="EMBL" id="CP017641">
    <property type="protein sequence ID" value="APZ92824.1"/>
    <property type="molecule type" value="Genomic_DNA"/>
</dbReference>
<accession>A0A1P8WFI5</accession>
<name>A0A1P8WFI5_9PLAN</name>